<keyword evidence="3" id="KW-1185">Reference proteome</keyword>
<sequence length="381" mass="40625">MSSRVFLPTRSSLSSQLKKGPVHPSCGILPSSPSAVRTRRDTPLPALDKRACVGKQVSSKSSRSAVPSSTFTRSVVPPSPSSSSASPVKPLKYLTRRSYASSTRSSAAAAASFTPSVHSVSAARDTSTRSSTFSRSLPSRGCPTTSTPLSVRSEKNASTRSTSTLPPAKPLHGRSFAPRGQPATSAPLPVRSPEKTSIPSARYSKSGLRLRSLPGKTSASTRSTPPVPPSPVVRSTPVARSTTSTPVTRSAAPTRVTLSNLAALRETRQARFAALARQRSTPIDAVLASTAAQTAVRKDKSRKRVHFAETKSVVTISRWIVPGVHIWGPGQTTPWLLLERPTDAIATRSRQTNGFCWLEGVQARNVGERQHHGRRQRHGPG</sequence>
<dbReference type="RefSeq" id="XP_025548273.1">
    <property type="nucleotide sequence ID" value="XM_025696465.1"/>
</dbReference>
<evidence type="ECO:0000256" key="1">
    <source>
        <dbReference type="SAM" id="MobiDB-lite"/>
    </source>
</evidence>
<dbReference type="EMBL" id="KZ824307">
    <property type="protein sequence ID" value="RAL09119.1"/>
    <property type="molecule type" value="Genomic_DNA"/>
</dbReference>
<dbReference type="AlphaFoldDB" id="A0A395HNQ6"/>
<feature type="region of interest" description="Disordered" evidence="1">
    <location>
        <begin position="107"/>
        <end position="252"/>
    </location>
</feature>
<feature type="compositionally biased region" description="Low complexity" evidence="1">
    <location>
        <begin position="119"/>
        <end position="140"/>
    </location>
</feature>
<accession>A0A395HNQ6</accession>
<evidence type="ECO:0000313" key="3">
    <source>
        <dbReference type="Proteomes" id="UP000248961"/>
    </source>
</evidence>
<reference evidence="2 3" key="1">
    <citation type="submission" date="2018-02" db="EMBL/GenBank/DDBJ databases">
        <title>The genomes of Aspergillus section Nigri reveals drivers in fungal speciation.</title>
        <authorList>
            <consortium name="DOE Joint Genome Institute"/>
            <person name="Vesth T.C."/>
            <person name="Nybo J."/>
            <person name="Theobald S."/>
            <person name="Brandl J."/>
            <person name="Frisvad J.C."/>
            <person name="Nielsen K.F."/>
            <person name="Lyhne E.K."/>
            <person name="Kogle M.E."/>
            <person name="Kuo A."/>
            <person name="Riley R."/>
            <person name="Clum A."/>
            <person name="Nolan M."/>
            <person name="Lipzen A."/>
            <person name="Salamov A."/>
            <person name="Henrissat B."/>
            <person name="Wiebenga A."/>
            <person name="De vries R.P."/>
            <person name="Grigoriev I.V."/>
            <person name="Mortensen U.H."/>
            <person name="Andersen M.R."/>
            <person name="Baker S.E."/>
        </authorList>
    </citation>
    <scope>NUCLEOTIDE SEQUENCE [LARGE SCALE GENOMIC DNA]</scope>
    <source>
        <strain evidence="2 3">CBS 101889</strain>
    </source>
</reference>
<dbReference type="Proteomes" id="UP000248961">
    <property type="component" value="Unassembled WGS sequence"/>
</dbReference>
<feature type="compositionally biased region" description="Polar residues" evidence="1">
    <location>
        <begin position="142"/>
        <end position="151"/>
    </location>
</feature>
<dbReference type="OrthoDB" id="4481778at2759"/>
<protein>
    <submittedName>
        <fullName evidence="2">Uncharacterized protein</fullName>
    </submittedName>
</protein>
<name>A0A395HNQ6_ASPHC</name>
<gene>
    <name evidence="2" type="ORF">BO97DRAFT_417185</name>
</gene>
<proteinExistence type="predicted"/>
<feature type="compositionally biased region" description="Low complexity" evidence="1">
    <location>
        <begin position="232"/>
        <end position="241"/>
    </location>
</feature>
<organism evidence="2 3">
    <name type="scientific">Aspergillus homomorphus (strain CBS 101889)</name>
    <dbReference type="NCBI Taxonomy" id="1450537"/>
    <lineage>
        <taxon>Eukaryota</taxon>
        <taxon>Fungi</taxon>
        <taxon>Dikarya</taxon>
        <taxon>Ascomycota</taxon>
        <taxon>Pezizomycotina</taxon>
        <taxon>Eurotiomycetes</taxon>
        <taxon>Eurotiomycetidae</taxon>
        <taxon>Eurotiales</taxon>
        <taxon>Aspergillaceae</taxon>
        <taxon>Aspergillus</taxon>
        <taxon>Aspergillus subgen. Circumdati</taxon>
    </lineage>
</organism>
<feature type="region of interest" description="Disordered" evidence="1">
    <location>
        <begin position="1"/>
        <end position="88"/>
    </location>
</feature>
<feature type="compositionally biased region" description="Low complexity" evidence="1">
    <location>
        <begin position="58"/>
        <end position="88"/>
    </location>
</feature>
<feature type="compositionally biased region" description="Basic and acidic residues" evidence="1">
    <location>
        <begin position="38"/>
        <end position="51"/>
    </location>
</feature>
<evidence type="ECO:0000313" key="2">
    <source>
        <dbReference type="EMBL" id="RAL09119.1"/>
    </source>
</evidence>
<feature type="compositionally biased region" description="Polar residues" evidence="1">
    <location>
        <begin position="1"/>
        <end position="17"/>
    </location>
</feature>
<dbReference type="STRING" id="1450537.A0A395HNQ6"/>
<dbReference type="VEuPathDB" id="FungiDB:BO97DRAFT_417185"/>
<dbReference type="GeneID" id="37200754"/>